<comment type="similarity">
    <text evidence="1 2">Belongs to the UPF0102 family.</text>
</comment>
<evidence type="ECO:0000256" key="1">
    <source>
        <dbReference type="ARBA" id="ARBA00006738"/>
    </source>
</evidence>
<dbReference type="InterPro" id="IPR011335">
    <property type="entry name" value="Restrct_endonuc-II-like"/>
</dbReference>
<dbReference type="PANTHER" id="PTHR34039">
    <property type="entry name" value="UPF0102 PROTEIN YRAN"/>
    <property type="match status" value="1"/>
</dbReference>
<dbReference type="Proteomes" id="UP000177165">
    <property type="component" value="Unassembled WGS sequence"/>
</dbReference>
<dbReference type="SUPFAM" id="SSF52980">
    <property type="entry name" value="Restriction endonuclease-like"/>
    <property type="match status" value="1"/>
</dbReference>
<dbReference type="InterPro" id="IPR011856">
    <property type="entry name" value="tRNA_endonuc-like_dom_sf"/>
</dbReference>
<evidence type="ECO:0000313" key="3">
    <source>
        <dbReference type="EMBL" id="OGY80045.1"/>
    </source>
</evidence>
<dbReference type="Pfam" id="PF02021">
    <property type="entry name" value="UPF0102"/>
    <property type="match status" value="1"/>
</dbReference>
<comment type="caution">
    <text evidence="3">The sequence shown here is derived from an EMBL/GenBank/DDBJ whole genome shotgun (WGS) entry which is preliminary data.</text>
</comment>
<sequence length="121" mass="14650">MKYSTRALGDWGEQVAQRYFERRGFRLWKKNVRFREGEIDLVMMKGNTLMCVEVKLRRGNIAGWPEESLTYHKRRRLYFLALQVARMFPRWYVVRIDALSILYDGAGRNIRLRHHPHLRII</sequence>
<accession>A0A1G2ATQ3</accession>
<dbReference type="STRING" id="1798540.A3B74_05340"/>
<dbReference type="Gene3D" id="3.40.1350.10">
    <property type="match status" value="1"/>
</dbReference>
<gene>
    <name evidence="3" type="ORF">A3B74_05340</name>
</gene>
<dbReference type="GO" id="GO:0003676">
    <property type="term" value="F:nucleic acid binding"/>
    <property type="evidence" value="ECO:0007669"/>
    <property type="project" value="InterPro"/>
</dbReference>
<evidence type="ECO:0000313" key="4">
    <source>
        <dbReference type="Proteomes" id="UP000177165"/>
    </source>
</evidence>
<dbReference type="InterPro" id="IPR003509">
    <property type="entry name" value="UPF0102_YraN-like"/>
</dbReference>
<reference evidence="3 4" key="1">
    <citation type="journal article" date="2016" name="Nat. Commun.">
        <title>Thousands of microbial genomes shed light on interconnected biogeochemical processes in an aquifer system.</title>
        <authorList>
            <person name="Anantharaman K."/>
            <person name="Brown C.T."/>
            <person name="Hug L.A."/>
            <person name="Sharon I."/>
            <person name="Castelle C.J."/>
            <person name="Probst A.J."/>
            <person name="Thomas B.C."/>
            <person name="Singh A."/>
            <person name="Wilkins M.J."/>
            <person name="Karaoz U."/>
            <person name="Brodie E.L."/>
            <person name="Williams K.H."/>
            <person name="Hubbard S.S."/>
            <person name="Banfield J.F."/>
        </authorList>
    </citation>
    <scope>NUCLEOTIDE SEQUENCE [LARGE SCALE GENOMIC DNA]</scope>
</reference>
<protein>
    <recommendedName>
        <fullName evidence="2">UPF0102 protein A3B74_05340</fullName>
    </recommendedName>
</protein>
<proteinExistence type="inferred from homology"/>
<dbReference type="PANTHER" id="PTHR34039:SF1">
    <property type="entry name" value="UPF0102 PROTEIN YRAN"/>
    <property type="match status" value="1"/>
</dbReference>
<dbReference type="EMBL" id="MHKB01000002">
    <property type="protein sequence ID" value="OGY80045.1"/>
    <property type="molecule type" value="Genomic_DNA"/>
</dbReference>
<evidence type="ECO:0000256" key="2">
    <source>
        <dbReference type="HAMAP-Rule" id="MF_00048"/>
    </source>
</evidence>
<dbReference type="AlphaFoldDB" id="A0A1G2ATQ3"/>
<dbReference type="HAMAP" id="MF_00048">
    <property type="entry name" value="UPF0102"/>
    <property type="match status" value="1"/>
</dbReference>
<organism evidence="3 4">
    <name type="scientific">Candidatus Kerfeldbacteria bacterium RIFCSPHIGHO2_02_FULL_42_14</name>
    <dbReference type="NCBI Taxonomy" id="1798540"/>
    <lineage>
        <taxon>Bacteria</taxon>
        <taxon>Candidatus Kerfeldiibacteriota</taxon>
    </lineage>
</organism>
<name>A0A1G2ATQ3_9BACT</name>